<comment type="similarity">
    <text evidence="1">Belongs to the YggT family.</text>
</comment>
<protein>
    <recommendedName>
        <fullName evidence="5">YggT family protein</fullName>
    </recommendedName>
</protein>
<dbReference type="PANTHER" id="PTHR33219">
    <property type="entry name" value="YLMG HOMOLOG PROTEIN 2, CHLOROPLASTIC"/>
    <property type="match status" value="1"/>
</dbReference>
<gene>
    <name evidence="3" type="ORF">GCM10007878_22560</name>
</gene>
<proteinExistence type="inferred from homology"/>
<keyword evidence="4" id="KW-1185">Reference proteome</keyword>
<keyword evidence="2" id="KW-1133">Transmembrane helix</keyword>
<feature type="transmembrane region" description="Helical" evidence="2">
    <location>
        <begin position="163"/>
        <end position="189"/>
    </location>
</feature>
<feature type="transmembrane region" description="Helical" evidence="2">
    <location>
        <begin position="7"/>
        <end position="28"/>
    </location>
</feature>
<evidence type="ECO:0008006" key="5">
    <source>
        <dbReference type="Google" id="ProtNLM"/>
    </source>
</evidence>
<accession>A0ABQ6A3Q1</accession>
<evidence type="ECO:0000256" key="1">
    <source>
        <dbReference type="ARBA" id="ARBA00010894"/>
    </source>
</evidence>
<comment type="caution">
    <text evidence="3">The sequence shown here is derived from an EMBL/GenBank/DDBJ whole genome shotgun (WGS) entry which is preliminary data.</text>
</comment>
<evidence type="ECO:0000313" key="4">
    <source>
        <dbReference type="Proteomes" id="UP001156682"/>
    </source>
</evidence>
<evidence type="ECO:0000256" key="2">
    <source>
        <dbReference type="SAM" id="Phobius"/>
    </source>
</evidence>
<sequence>MGMGAGLASFIQLLFSMATFVVVLRFLLHLSKADYFNPITQGVVKATNPIVLPLQAIIKPQGRLDFSSLLIAIALKTLGIFIALYLVGASAGITNLLIGGFAGVVKTILDLYFFMLIISIVLSWVAPQASHPGAVLVYQLTEPVMAPVRRIIPSLGGLDLSPIFVFLGINLLSSLLVGTLAQLAGLPVARFIGF</sequence>
<dbReference type="RefSeq" id="WP_027850569.1">
    <property type="nucleotide sequence ID" value="NZ_BSOR01000039.1"/>
</dbReference>
<evidence type="ECO:0000313" key="3">
    <source>
        <dbReference type="EMBL" id="GLR64818.1"/>
    </source>
</evidence>
<dbReference type="InterPro" id="IPR003425">
    <property type="entry name" value="CCB3/YggT"/>
</dbReference>
<dbReference type="EMBL" id="BSOR01000039">
    <property type="protein sequence ID" value="GLR64818.1"/>
    <property type="molecule type" value="Genomic_DNA"/>
</dbReference>
<name>A0ABQ6A3Q1_9GAMM</name>
<dbReference type="PANTHER" id="PTHR33219:SF14">
    <property type="entry name" value="PROTEIN COFACTOR ASSEMBLY OF COMPLEX C SUBUNIT B CCB3, CHLOROPLASTIC-RELATED"/>
    <property type="match status" value="1"/>
</dbReference>
<dbReference type="Pfam" id="PF02325">
    <property type="entry name" value="CCB3_YggT"/>
    <property type="match status" value="2"/>
</dbReference>
<keyword evidence="2" id="KW-0472">Membrane</keyword>
<reference evidence="4" key="1">
    <citation type="journal article" date="2019" name="Int. J. Syst. Evol. Microbiol.">
        <title>The Global Catalogue of Microorganisms (GCM) 10K type strain sequencing project: providing services to taxonomists for standard genome sequencing and annotation.</title>
        <authorList>
            <consortium name="The Broad Institute Genomics Platform"/>
            <consortium name="The Broad Institute Genome Sequencing Center for Infectious Disease"/>
            <person name="Wu L."/>
            <person name="Ma J."/>
        </authorList>
    </citation>
    <scope>NUCLEOTIDE SEQUENCE [LARGE SCALE GENOMIC DNA]</scope>
    <source>
        <strain evidence="4">NBRC 100033</strain>
    </source>
</reference>
<dbReference type="Proteomes" id="UP001156682">
    <property type="component" value="Unassembled WGS sequence"/>
</dbReference>
<organism evidence="3 4">
    <name type="scientific">Marinospirillum insulare</name>
    <dbReference type="NCBI Taxonomy" id="217169"/>
    <lineage>
        <taxon>Bacteria</taxon>
        <taxon>Pseudomonadati</taxon>
        <taxon>Pseudomonadota</taxon>
        <taxon>Gammaproteobacteria</taxon>
        <taxon>Oceanospirillales</taxon>
        <taxon>Oceanospirillaceae</taxon>
        <taxon>Marinospirillum</taxon>
    </lineage>
</organism>
<feature type="transmembrane region" description="Helical" evidence="2">
    <location>
        <begin position="69"/>
        <end position="97"/>
    </location>
</feature>
<keyword evidence="2" id="KW-0812">Transmembrane</keyword>